<name>L1IJ04_GUITC</name>
<feature type="compositionally biased region" description="Acidic residues" evidence="1">
    <location>
        <begin position="7"/>
        <end position="17"/>
    </location>
</feature>
<feature type="region of interest" description="Disordered" evidence="1">
    <location>
        <begin position="447"/>
        <end position="497"/>
    </location>
</feature>
<feature type="compositionally biased region" description="Basic and acidic residues" evidence="1">
    <location>
        <begin position="79"/>
        <end position="91"/>
    </location>
</feature>
<dbReference type="RefSeq" id="XP_005823223.1">
    <property type="nucleotide sequence ID" value="XM_005823166.1"/>
</dbReference>
<dbReference type="OrthoDB" id="304622at2759"/>
<accession>L1IJ04</accession>
<dbReference type="STRING" id="905079.L1IJ04"/>
<dbReference type="PANTHER" id="PTHR21534:SF0">
    <property type="entry name" value="KATANIN-INTERACTING PROTEIN"/>
    <property type="match status" value="1"/>
</dbReference>
<dbReference type="HOGENOM" id="CLU_318189_0_0_1"/>
<sequence>MSRAQDQQDEGDEELDSLSELKIGVRNHRALPVWLSDKGTRGSTVWELDSSPAEKGGEVKSHRGQYGEGGAASRSTAFKHSDHDALEEFRSNRQGVSKQTIRFSDDVNAKHSGKSSSTQYNPASVYRSKRSAKTTQKDVNRSARRTQNWTSDSEAKMRQRDMVQDSWDSLTFFANRHAGRIAPSALRSTNAKTRRKGDSNFTSDLNLKSRLDLTNRLGSAPVEGRTEEDGENLLSPSRQTASSHGFKEKLCFRADPSPFHIPLLPSGRHLKFDILSTWGDVHYVGLSGIEIFDKAGNPVKIDPSSISADPPDINIMPGYGDDPRTVDKLIDGVNRTCDDMHVWLAPFTAGRHHYIFIDLSCSFVVSMIRVWNYNKSRIHSYRGARYVEIHLDENPIFKGEIQKAPGCLRGSEENAENILFTMDESVLCAIEQHDANDINMNPQTTEVHVEESNLKDLERPKTASGRKNEAKQEQGHGMKEQVLPSETESVEISGPTKRLPPQVGWQVPYWGPADLVQVVVTESGDIEEEEMIVTPPIPSRIAQDGSDPFMRMDRRPLGLDGRPMTGMVEMGKLQGNSSSFPSSFSSDLLPSSPTTISGRNLTLVLHSNWGDSETLGLCGLDIILQDDSKLRVNASMILVTCEGADGGHEAACLDSTYAASLFMGPHELKGEEEMWVVPHYPYVKYRINIDMGEPRLLKHFCVWNYNGSIENTYRGVKRMSIVLDNRSLSPPAGHLVRKAPGPTRISIDFSQKICLTSLGERIGTPQIFRGSSSIITPEGYVMQEYEPPTLPSGFIFKFSLISTWDDRFYIGLNGIQLYDQFDNLVPVHPRNLKVVCTEGVTSIAELPDCVGDPRTAEKIIDGVNDTNDESHMWLAPFRRGETNNIFFMFDEPITLSLIKIWNYRKVFFQSLRSFC</sequence>
<feature type="region of interest" description="Disordered" evidence="1">
    <location>
        <begin position="216"/>
        <end position="241"/>
    </location>
</feature>
<dbReference type="Proteomes" id="UP000011087">
    <property type="component" value="Unassembled WGS sequence"/>
</dbReference>
<evidence type="ECO:0000256" key="1">
    <source>
        <dbReference type="SAM" id="MobiDB-lite"/>
    </source>
</evidence>
<feature type="domain" description="KATNIP" evidence="2">
    <location>
        <begin position="603"/>
        <end position="913"/>
    </location>
</feature>
<feature type="region of interest" description="Disordered" evidence="1">
    <location>
        <begin position="40"/>
        <end position="157"/>
    </location>
</feature>
<dbReference type="PANTHER" id="PTHR21534">
    <property type="entry name" value="KATANIN-INTERACTING PROTEIN"/>
    <property type="match status" value="1"/>
</dbReference>
<dbReference type="PaxDb" id="55529-EKX36243"/>
<evidence type="ECO:0000313" key="5">
    <source>
        <dbReference type="Proteomes" id="UP000011087"/>
    </source>
</evidence>
<protein>
    <recommendedName>
        <fullName evidence="2">KATNIP domain-containing protein</fullName>
    </recommendedName>
</protein>
<dbReference type="eggNOG" id="ENOG502QRY1">
    <property type="taxonomic scope" value="Eukaryota"/>
</dbReference>
<dbReference type="InterPro" id="IPR027859">
    <property type="entry name" value="KATNIP_dom"/>
</dbReference>
<dbReference type="Pfam" id="PF14652">
    <property type="entry name" value="DUF4457"/>
    <property type="match status" value="2"/>
</dbReference>
<feature type="compositionally biased region" description="Polar residues" evidence="1">
    <location>
        <begin position="92"/>
        <end position="102"/>
    </location>
</feature>
<gene>
    <name evidence="3" type="ORF">GUITHDRAFT_145927</name>
</gene>
<dbReference type="OMA" id="IYMDFDY"/>
<evidence type="ECO:0000313" key="4">
    <source>
        <dbReference type="EnsemblProtists" id="EKX36243"/>
    </source>
</evidence>
<dbReference type="GeneID" id="17292981"/>
<feature type="compositionally biased region" description="Basic and acidic residues" evidence="1">
    <location>
        <begin position="447"/>
        <end position="479"/>
    </location>
</feature>
<keyword evidence="5" id="KW-1185">Reference proteome</keyword>
<feature type="domain" description="KATNIP" evidence="2">
    <location>
        <begin position="273"/>
        <end position="429"/>
    </location>
</feature>
<feature type="region of interest" description="Disordered" evidence="1">
    <location>
        <begin position="1"/>
        <end position="22"/>
    </location>
</feature>
<reference evidence="3 5" key="1">
    <citation type="journal article" date="2012" name="Nature">
        <title>Algal genomes reveal evolutionary mosaicism and the fate of nucleomorphs.</title>
        <authorList>
            <consortium name="DOE Joint Genome Institute"/>
            <person name="Curtis B.A."/>
            <person name="Tanifuji G."/>
            <person name="Burki F."/>
            <person name="Gruber A."/>
            <person name="Irimia M."/>
            <person name="Maruyama S."/>
            <person name="Arias M.C."/>
            <person name="Ball S.G."/>
            <person name="Gile G.H."/>
            <person name="Hirakawa Y."/>
            <person name="Hopkins J.F."/>
            <person name="Kuo A."/>
            <person name="Rensing S.A."/>
            <person name="Schmutz J."/>
            <person name="Symeonidi A."/>
            <person name="Elias M."/>
            <person name="Eveleigh R.J."/>
            <person name="Herman E.K."/>
            <person name="Klute M.J."/>
            <person name="Nakayama T."/>
            <person name="Obornik M."/>
            <person name="Reyes-Prieto A."/>
            <person name="Armbrust E.V."/>
            <person name="Aves S.J."/>
            <person name="Beiko R.G."/>
            <person name="Coutinho P."/>
            <person name="Dacks J.B."/>
            <person name="Durnford D.G."/>
            <person name="Fast N.M."/>
            <person name="Green B.R."/>
            <person name="Grisdale C.J."/>
            <person name="Hempel F."/>
            <person name="Henrissat B."/>
            <person name="Hoppner M.P."/>
            <person name="Ishida K."/>
            <person name="Kim E."/>
            <person name="Koreny L."/>
            <person name="Kroth P.G."/>
            <person name="Liu Y."/>
            <person name="Malik S.B."/>
            <person name="Maier U.G."/>
            <person name="McRose D."/>
            <person name="Mock T."/>
            <person name="Neilson J.A."/>
            <person name="Onodera N.T."/>
            <person name="Poole A.M."/>
            <person name="Pritham E.J."/>
            <person name="Richards T.A."/>
            <person name="Rocap G."/>
            <person name="Roy S.W."/>
            <person name="Sarai C."/>
            <person name="Schaack S."/>
            <person name="Shirato S."/>
            <person name="Slamovits C.H."/>
            <person name="Spencer D.F."/>
            <person name="Suzuki S."/>
            <person name="Worden A.Z."/>
            <person name="Zauner S."/>
            <person name="Barry K."/>
            <person name="Bell C."/>
            <person name="Bharti A.K."/>
            <person name="Crow J.A."/>
            <person name="Grimwood J."/>
            <person name="Kramer R."/>
            <person name="Lindquist E."/>
            <person name="Lucas S."/>
            <person name="Salamov A."/>
            <person name="McFadden G.I."/>
            <person name="Lane C.E."/>
            <person name="Keeling P.J."/>
            <person name="Gray M.W."/>
            <person name="Grigoriev I.V."/>
            <person name="Archibald J.M."/>
        </authorList>
    </citation>
    <scope>NUCLEOTIDE SEQUENCE</scope>
    <source>
        <strain evidence="3 5">CCMP2712</strain>
    </source>
</reference>
<evidence type="ECO:0000259" key="2">
    <source>
        <dbReference type="Pfam" id="PF14652"/>
    </source>
</evidence>
<dbReference type="AlphaFoldDB" id="L1IJ04"/>
<dbReference type="EMBL" id="JH993077">
    <property type="protein sequence ID" value="EKX36243.1"/>
    <property type="molecule type" value="Genomic_DNA"/>
</dbReference>
<dbReference type="InterPro" id="IPR026704">
    <property type="entry name" value="KATNIP"/>
</dbReference>
<dbReference type="EnsemblProtists" id="EKX36243">
    <property type="protein sequence ID" value="EKX36243"/>
    <property type="gene ID" value="GUITHDRAFT_145927"/>
</dbReference>
<organism evidence="3">
    <name type="scientific">Guillardia theta (strain CCMP2712)</name>
    <name type="common">Cryptophyte</name>
    <dbReference type="NCBI Taxonomy" id="905079"/>
    <lineage>
        <taxon>Eukaryota</taxon>
        <taxon>Cryptophyceae</taxon>
        <taxon>Pyrenomonadales</taxon>
        <taxon>Geminigeraceae</taxon>
        <taxon>Guillardia</taxon>
    </lineage>
</organism>
<evidence type="ECO:0000313" key="3">
    <source>
        <dbReference type="EMBL" id="EKX36243.1"/>
    </source>
</evidence>
<dbReference type="KEGG" id="gtt:GUITHDRAFT_145927"/>
<reference evidence="4" key="3">
    <citation type="submission" date="2016-03" db="UniProtKB">
        <authorList>
            <consortium name="EnsemblProtists"/>
        </authorList>
    </citation>
    <scope>IDENTIFICATION</scope>
</reference>
<reference evidence="5" key="2">
    <citation type="submission" date="2012-11" db="EMBL/GenBank/DDBJ databases">
        <authorList>
            <person name="Kuo A."/>
            <person name="Curtis B.A."/>
            <person name="Tanifuji G."/>
            <person name="Burki F."/>
            <person name="Gruber A."/>
            <person name="Irimia M."/>
            <person name="Maruyama S."/>
            <person name="Arias M.C."/>
            <person name="Ball S.G."/>
            <person name="Gile G.H."/>
            <person name="Hirakawa Y."/>
            <person name="Hopkins J.F."/>
            <person name="Rensing S.A."/>
            <person name="Schmutz J."/>
            <person name="Symeonidi A."/>
            <person name="Elias M."/>
            <person name="Eveleigh R.J."/>
            <person name="Herman E.K."/>
            <person name="Klute M.J."/>
            <person name="Nakayama T."/>
            <person name="Obornik M."/>
            <person name="Reyes-Prieto A."/>
            <person name="Armbrust E.V."/>
            <person name="Aves S.J."/>
            <person name="Beiko R.G."/>
            <person name="Coutinho P."/>
            <person name="Dacks J.B."/>
            <person name="Durnford D.G."/>
            <person name="Fast N.M."/>
            <person name="Green B.R."/>
            <person name="Grisdale C."/>
            <person name="Hempe F."/>
            <person name="Henrissat B."/>
            <person name="Hoppner M.P."/>
            <person name="Ishida K.-I."/>
            <person name="Kim E."/>
            <person name="Koreny L."/>
            <person name="Kroth P.G."/>
            <person name="Liu Y."/>
            <person name="Malik S.-B."/>
            <person name="Maier U.G."/>
            <person name="McRose D."/>
            <person name="Mock T."/>
            <person name="Neilson J.A."/>
            <person name="Onodera N.T."/>
            <person name="Poole A.M."/>
            <person name="Pritham E.J."/>
            <person name="Richards T.A."/>
            <person name="Rocap G."/>
            <person name="Roy S.W."/>
            <person name="Sarai C."/>
            <person name="Schaack S."/>
            <person name="Shirato S."/>
            <person name="Slamovits C.H."/>
            <person name="Spencer D.F."/>
            <person name="Suzuki S."/>
            <person name="Worden A.Z."/>
            <person name="Zauner S."/>
            <person name="Barry K."/>
            <person name="Bell C."/>
            <person name="Bharti A.K."/>
            <person name="Crow J.A."/>
            <person name="Grimwood J."/>
            <person name="Kramer R."/>
            <person name="Lindquist E."/>
            <person name="Lucas S."/>
            <person name="Salamov A."/>
            <person name="McFadden G.I."/>
            <person name="Lane C.E."/>
            <person name="Keeling P.J."/>
            <person name="Gray M.W."/>
            <person name="Grigoriev I.V."/>
            <person name="Archibald J.M."/>
        </authorList>
    </citation>
    <scope>NUCLEOTIDE SEQUENCE</scope>
    <source>
        <strain evidence="5">CCMP2712</strain>
    </source>
</reference>
<proteinExistence type="predicted"/>